<evidence type="ECO:0000256" key="2">
    <source>
        <dbReference type="ARBA" id="ARBA00022737"/>
    </source>
</evidence>
<dbReference type="PANTHER" id="PTHR19848">
    <property type="entry name" value="WD40 REPEAT PROTEIN"/>
    <property type="match status" value="1"/>
</dbReference>
<dbReference type="PANTHER" id="PTHR19848:SF8">
    <property type="entry name" value="F-BOX AND WD REPEAT DOMAIN CONTAINING 7"/>
    <property type="match status" value="1"/>
</dbReference>
<dbReference type="SUPFAM" id="SSF50978">
    <property type="entry name" value="WD40 repeat-like"/>
    <property type="match status" value="1"/>
</dbReference>
<feature type="repeat" description="WD" evidence="3">
    <location>
        <begin position="352"/>
        <end position="384"/>
    </location>
</feature>
<dbReference type="InterPro" id="IPR001680">
    <property type="entry name" value="WD40_rpt"/>
</dbReference>
<evidence type="ECO:0000256" key="3">
    <source>
        <dbReference type="PROSITE-ProRule" id="PRU00221"/>
    </source>
</evidence>
<sequence>MLSRGVQQPHAAVRRLGLCQLSLGHLDRAPAHFQGGRFVSETVTQRRKPARRCQTLVSSNAIREQHGKEAILCQRFKAHDAAITAVLVARDKGNKKEIITASLDKTLALWSLEEDEDGEYTCKPGAMQEVVRIHPEGAPVFSLAQDDWARGEVQHQIFCGKQSRDVVAWDPPADALHDAVVLNGHTGWVRALATQGRWLYSAGCNYLRQWDMARSVPRHVRQVKMDKGDILDVAVSPHHVYIAGANGSIRSWNVDKKGELTPAAARDKAHTDRVTAVVWHKNFLYSTSYSGSLKMWDGNTLELVAEVPAAHGGGRIHCAAAGPDGYLYTGGDDKLVRRWQPADLTPAASEALYSHHYPVRALSAGPSEVLVSADAKGEVCMWTL</sequence>
<protein>
    <submittedName>
        <fullName evidence="4">Uncharacterized protein</fullName>
    </submittedName>
</protein>
<gene>
    <name evidence="4" type="ORF">WJX84_008265</name>
</gene>
<evidence type="ECO:0000256" key="1">
    <source>
        <dbReference type="ARBA" id="ARBA00022574"/>
    </source>
</evidence>
<dbReference type="PROSITE" id="PS50294">
    <property type="entry name" value="WD_REPEATS_REGION"/>
    <property type="match status" value="1"/>
</dbReference>
<dbReference type="PROSITE" id="PS50082">
    <property type="entry name" value="WD_REPEATS_2"/>
    <property type="match status" value="3"/>
</dbReference>
<reference evidence="4 5" key="1">
    <citation type="journal article" date="2024" name="Nat. Commun.">
        <title>Phylogenomics reveals the evolutionary origins of lichenization in chlorophyte algae.</title>
        <authorList>
            <person name="Puginier C."/>
            <person name="Libourel C."/>
            <person name="Otte J."/>
            <person name="Skaloud P."/>
            <person name="Haon M."/>
            <person name="Grisel S."/>
            <person name="Petersen M."/>
            <person name="Berrin J.G."/>
            <person name="Delaux P.M."/>
            <person name="Dal Grande F."/>
            <person name="Keller J."/>
        </authorList>
    </citation>
    <scope>NUCLEOTIDE SEQUENCE [LARGE SCALE GENOMIC DNA]</scope>
    <source>
        <strain evidence="4 5">SAG 2523</strain>
    </source>
</reference>
<dbReference type="AlphaFoldDB" id="A0AAW1SZB5"/>
<keyword evidence="5" id="KW-1185">Reference proteome</keyword>
<organism evidence="4 5">
    <name type="scientific">Apatococcus fuscideae</name>
    <dbReference type="NCBI Taxonomy" id="2026836"/>
    <lineage>
        <taxon>Eukaryota</taxon>
        <taxon>Viridiplantae</taxon>
        <taxon>Chlorophyta</taxon>
        <taxon>core chlorophytes</taxon>
        <taxon>Trebouxiophyceae</taxon>
        <taxon>Chlorellales</taxon>
        <taxon>Chlorellaceae</taxon>
        <taxon>Apatococcus</taxon>
    </lineage>
</organism>
<dbReference type="EMBL" id="JALJOV010000676">
    <property type="protein sequence ID" value="KAK9861952.1"/>
    <property type="molecule type" value="Genomic_DNA"/>
</dbReference>
<dbReference type="InterPro" id="IPR015943">
    <property type="entry name" value="WD40/YVTN_repeat-like_dom_sf"/>
</dbReference>
<dbReference type="Pfam" id="PF00400">
    <property type="entry name" value="WD40"/>
    <property type="match status" value="4"/>
</dbReference>
<comment type="caution">
    <text evidence="4">The sequence shown here is derived from an EMBL/GenBank/DDBJ whole genome shotgun (WGS) entry which is preliminary data.</text>
</comment>
<dbReference type="Proteomes" id="UP001485043">
    <property type="component" value="Unassembled WGS sequence"/>
</dbReference>
<name>A0AAW1SZB5_9CHLO</name>
<evidence type="ECO:0000313" key="5">
    <source>
        <dbReference type="Proteomes" id="UP001485043"/>
    </source>
</evidence>
<dbReference type="Gene3D" id="2.130.10.10">
    <property type="entry name" value="YVTN repeat-like/Quinoprotein amine dehydrogenase"/>
    <property type="match status" value="2"/>
</dbReference>
<feature type="repeat" description="WD" evidence="3">
    <location>
        <begin position="76"/>
        <end position="120"/>
    </location>
</feature>
<feature type="repeat" description="WD" evidence="3">
    <location>
        <begin position="267"/>
        <end position="306"/>
    </location>
</feature>
<proteinExistence type="predicted"/>
<dbReference type="InterPro" id="IPR036322">
    <property type="entry name" value="WD40_repeat_dom_sf"/>
</dbReference>
<accession>A0AAW1SZB5</accession>
<keyword evidence="1 3" id="KW-0853">WD repeat</keyword>
<dbReference type="SMART" id="SM00320">
    <property type="entry name" value="WD40"/>
    <property type="match status" value="6"/>
</dbReference>
<evidence type="ECO:0000313" key="4">
    <source>
        <dbReference type="EMBL" id="KAK9861952.1"/>
    </source>
</evidence>
<keyword evidence="2" id="KW-0677">Repeat</keyword>